<dbReference type="SMART" id="SM00318">
    <property type="entry name" value="SNc"/>
    <property type="match status" value="1"/>
</dbReference>
<reference evidence="9" key="1">
    <citation type="journal article" date="2018" name="Genome Biol. Evol.">
        <title>Genomics and development of Lentinus tigrinus, a white-rot wood-decaying mushroom with dimorphic fruiting bodies.</title>
        <authorList>
            <person name="Wu B."/>
            <person name="Xu Z."/>
            <person name="Knudson A."/>
            <person name="Carlson A."/>
            <person name="Chen N."/>
            <person name="Kovaka S."/>
            <person name="LaButti K."/>
            <person name="Lipzen A."/>
            <person name="Pennachio C."/>
            <person name="Riley R."/>
            <person name="Schakwitz W."/>
            <person name="Umezawa K."/>
            <person name="Ohm R.A."/>
            <person name="Grigoriev I.V."/>
            <person name="Nagy L.G."/>
            <person name="Gibbons J."/>
            <person name="Hibbett D."/>
        </authorList>
    </citation>
    <scope>NUCLEOTIDE SEQUENCE [LARGE SCALE GENOMIC DNA]</scope>
    <source>
        <strain evidence="9">ALCF2SS1-6</strain>
    </source>
</reference>
<keyword evidence="5" id="KW-0255">Endonuclease</keyword>
<dbReference type="SUPFAM" id="SSF50199">
    <property type="entry name" value="Staphylococcal nuclease"/>
    <property type="match status" value="1"/>
</dbReference>
<sequence length="250" mass="28633">MPWPPWSMPAEPTLRQDLTRTLRKELWLDRTPGQQLAIQMAAVGAASFVLKRLVFGRRIANSDSVTPRMLRNKKLLRGYVTRVEDGDDFRLYHTPGFGWKSEFRTIPSEPEDLKDKTIHIRIAGIDAPESLAGREPQPGAIESLAWLKKRVEGKFVECQLLQRDQYGRIVADVLLEPHRTSVGPMMLRAGRAVLYDQKDAVYGEDGVEQYKQAQEEAQRHKRGIWKNGTDIETPAQYKRRVRGAQAKEEE</sequence>
<accession>A0A5C2SVK3</accession>
<dbReference type="PROSITE" id="PS50830">
    <property type="entry name" value="TNASE_3"/>
    <property type="match status" value="1"/>
</dbReference>
<dbReference type="GO" id="GO:0004519">
    <property type="term" value="F:endonuclease activity"/>
    <property type="evidence" value="ECO:0007669"/>
    <property type="project" value="UniProtKB-KW"/>
</dbReference>
<keyword evidence="4" id="KW-0540">Nuclease</keyword>
<dbReference type="InterPro" id="IPR016071">
    <property type="entry name" value="Staphylococal_nuclease_OB-fold"/>
</dbReference>
<dbReference type="Pfam" id="PF00565">
    <property type="entry name" value="SNase"/>
    <property type="match status" value="1"/>
</dbReference>
<dbReference type="EMBL" id="ML122252">
    <property type="protein sequence ID" value="RPD65276.1"/>
    <property type="molecule type" value="Genomic_DNA"/>
</dbReference>
<proteinExistence type="inferred from homology"/>
<name>A0A5C2SVK3_9APHY</name>
<keyword evidence="10" id="KW-1185">Reference proteome</keyword>
<feature type="domain" description="TNase-like" evidence="8">
    <location>
        <begin position="74"/>
        <end position="227"/>
    </location>
</feature>
<evidence type="ECO:0000256" key="1">
    <source>
        <dbReference type="ARBA" id="ARBA00004167"/>
    </source>
</evidence>
<dbReference type="AlphaFoldDB" id="A0A5C2SVK3"/>
<dbReference type="Gene3D" id="2.40.50.90">
    <property type="match status" value="1"/>
</dbReference>
<gene>
    <name evidence="9" type="ORF">L227DRAFT_518193</name>
</gene>
<evidence type="ECO:0000256" key="2">
    <source>
        <dbReference type="ARBA" id="ARBA00004173"/>
    </source>
</evidence>
<evidence type="ECO:0000256" key="3">
    <source>
        <dbReference type="ARBA" id="ARBA00005435"/>
    </source>
</evidence>
<evidence type="ECO:0000313" key="9">
    <source>
        <dbReference type="EMBL" id="RPD65276.1"/>
    </source>
</evidence>
<comment type="similarity">
    <text evidence="3">Belongs to the LCL3 family.</text>
</comment>
<dbReference type="PANTHER" id="PTHR12302:SF3">
    <property type="entry name" value="SERINE_THREONINE-PROTEIN KINASE 31"/>
    <property type="match status" value="1"/>
</dbReference>
<evidence type="ECO:0000256" key="4">
    <source>
        <dbReference type="ARBA" id="ARBA00022722"/>
    </source>
</evidence>
<evidence type="ECO:0000256" key="5">
    <source>
        <dbReference type="ARBA" id="ARBA00022759"/>
    </source>
</evidence>
<dbReference type="OrthoDB" id="430293at2759"/>
<keyword evidence="6" id="KW-0378">Hydrolase</keyword>
<dbReference type="STRING" id="1328759.A0A5C2SVK3"/>
<comment type="subcellular location">
    <subcellularLocation>
        <location evidence="1">Membrane</location>
        <topology evidence="1">Single-pass membrane protein</topology>
    </subcellularLocation>
    <subcellularLocation>
        <location evidence="2">Mitochondrion</location>
    </subcellularLocation>
</comment>
<dbReference type="InterPro" id="IPR035437">
    <property type="entry name" value="SNase_OB-fold_sf"/>
</dbReference>
<dbReference type="PANTHER" id="PTHR12302">
    <property type="entry name" value="EBNA2 BINDING PROTEIN P100"/>
    <property type="match status" value="1"/>
</dbReference>
<evidence type="ECO:0000313" key="10">
    <source>
        <dbReference type="Proteomes" id="UP000313359"/>
    </source>
</evidence>
<protein>
    <submittedName>
        <fullName evidence="9">Staphylococcal nuclease</fullName>
    </submittedName>
</protein>
<dbReference type="GO" id="GO:0016020">
    <property type="term" value="C:membrane"/>
    <property type="evidence" value="ECO:0007669"/>
    <property type="project" value="UniProtKB-SubCell"/>
</dbReference>
<dbReference type="GO" id="GO:0016787">
    <property type="term" value="F:hydrolase activity"/>
    <property type="evidence" value="ECO:0007669"/>
    <property type="project" value="UniProtKB-KW"/>
</dbReference>
<organism evidence="9 10">
    <name type="scientific">Lentinus tigrinus ALCF2SS1-6</name>
    <dbReference type="NCBI Taxonomy" id="1328759"/>
    <lineage>
        <taxon>Eukaryota</taxon>
        <taxon>Fungi</taxon>
        <taxon>Dikarya</taxon>
        <taxon>Basidiomycota</taxon>
        <taxon>Agaricomycotina</taxon>
        <taxon>Agaricomycetes</taxon>
        <taxon>Polyporales</taxon>
        <taxon>Polyporaceae</taxon>
        <taxon>Lentinus</taxon>
    </lineage>
</organism>
<evidence type="ECO:0000256" key="6">
    <source>
        <dbReference type="ARBA" id="ARBA00022801"/>
    </source>
</evidence>
<evidence type="ECO:0000256" key="7">
    <source>
        <dbReference type="ARBA" id="ARBA00022837"/>
    </source>
</evidence>
<dbReference type="Proteomes" id="UP000313359">
    <property type="component" value="Unassembled WGS sequence"/>
</dbReference>
<dbReference type="GO" id="GO:0005739">
    <property type="term" value="C:mitochondrion"/>
    <property type="evidence" value="ECO:0007669"/>
    <property type="project" value="UniProtKB-SubCell"/>
</dbReference>
<keyword evidence="7" id="KW-0106">Calcium</keyword>
<evidence type="ECO:0000259" key="8">
    <source>
        <dbReference type="PROSITE" id="PS50830"/>
    </source>
</evidence>